<sequence>MNKNSSKLRKKLNRRTKKKYTHRKIHHKNKANIILEQRFKNLNAKTVKALQNKFRKEHLLLKNKNIVNREQIGCSSNRKKYARQQIGCSSKKNMTGGFAFLTDAMHEMQDAGASIYYSASGQTAPPTSDPTHHPNLGNNSTLIP</sequence>
<dbReference type="AlphaFoldDB" id="A0A6C0D5F7"/>
<dbReference type="EMBL" id="MN739537">
    <property type="protein sequence ID" value="QHT11747.1"/>
    <property type="molecule type" value="Genomic_DNA"/>
</dbReference>
<protein>
    <submittedName>
        <fullName evidence="2">Uncharacterized protein</fullName>
    </submittedName>
</protein>
<name>A0A6C0D5F7_9ZZZZ</name>
<organism evidence="2">
    <name type="scientific">viral metagenome</name>
    <dbReference type="NCBI Taxonomy" id="1070528"/>
    <lineage>
        <taxon>unclassified sequences</taxon>
        <taxon>metagenomes</taxon>
        <taxon>organismal metagenomes</taxon>
    </lineage>
</organism>
<accession>A0A6C0D5F7</accession>
<reference evidence="2" key="1">
    <citation type="journal article" date="2020" name="Nature">
        <title>Giant virus diversity and host interactions through global metagenomics.</title>
        <authorList>
            <person name="Schulz F."/>
            <person name="Roux S."/>
            <person name="Paez-Espino D."/>
            <person name="Jungbluth S."/>
            <person name="Walsh D.A."/>
            <person name="Denef V.J."/>
            <person name="McMahon K.D."/>
            <person name="Konstantinidis K.T."/>
            <person name="Eloe-Fadrosh E.A."/>
            <person name="Kyrpides N.C."/>
            <person name="Woyke T."/>
        </authorList>
    </citation>
    <scope>NUCLEOTIDE SEQUENCE</scope>
    <source>
        <strain evidence="2">GVMAG-M-3300023174-116</strain>
    </source>
</reference>
<proteinExistence type="predicted"/>
<feature type="region of interest" description="Disordered" evidence="1">
    <location>
        <begin position="1"/>
        <end position="21"/>
    </location>
</feature>
<evidence type="ECO:0000256" key="1">
    <source>
        <dbReference type="SAM" id="MobiDB-lite"/>
    </source>
</evidence>
<evidence type="ECO:0000313" key="2">
    <source>
        <dbReference type="EMBL" id="QHT11747.1"/>
    </source>
</evidence>
<feature type="region of interest" description="Disordered" evidence="1">
    <location>
        <begin position="119"/>
        <end position="144"/>
    </location>
</feature>